<dbReference type="InterPro" id="IPR029058">
    <property type="entry name" value="AB_hydrolase_fold"/>
</dbReference>
<dbReference type="Proteomes" id="UP001596978">
    <property type="component" value="Unassembled WGS sequence"/>
</dbReference>
<evidence type="ECO:0000313" key="1">
    <source>
        <dbReference type="EMBL" id="MFD0862363.1"/>
    </source>
</evidence>
<protein>
    <submittedName>
        <fullName evidence="1">Alpha/beta hydrolase</fullName>
    </submittedName>
</protein>
<comment type="caution">
    <text evidence="1">The sequence shown here is derived from an EMBL/GenBank/DDBJ whole genome shotgun (WGS) entry which is preliminary data.</text>
</comment>
<dbReference type="GO" id="GO:0016787">
    <property type="term" value="F:hydrolase activity"/>
    <property type="evidence" value="ECO:0007669"/>
    <property type="project" value="UniProtKB-KW"/>
</dbReference>
<accession>A0ABW3CX61</accession>
<dbReference type="RefSeq" id="WP_386407207.1">
    <property type="nucleotide sequence ID" value="NZ_JBHTJH010000005.1"/>
</dbReference>
<reference evidence="2" key="1">
    <citation type="journal article" date="2019" name="Int. J. Syst. Evol. Microbiol.">
        <title>The Global Catalogue of Microorganisms (GCM) 10K type strain sequencing project: providing services to taxonomists for standard genome sequencing and annotation.</title>
        <authorList>
            <consortium name="The Broad Institute Genomics Platform"/>
            <consortium name="The Broad Institute Genome Sequencing Center for Infectious Disease"/>
            <person name="Wu L."/>
            <person name="Ma J."/>
        </authorList>
    </citation>
    <scope>NUCLEOTIDE SEQUENCE [LARGE SCALE GENOMIC DNA]</scope>
    <source>
        <strain evidence="2">CCUG 62952</strain>
    </source>
</reference>
<dbReference type="SUPFAM" id="SSF53474">
    <property type="entry name" value="alpha/beta-Hydrolases"/>
    <property type="match status" value="1"/>
</dbReference>
<keyword evidence="2" id="KW-1185">Reference proteome</keyword>
<name>A0ABW3CX61_9FLAO</name>
<evidence type="ECO:0000313" key="2">
    <source>
        <dbReference type="Proteomes" id="UP001596978"/>
    </source>
</evidence>
<gene>
    <name evidence="1" type="ORF">ACFQ1M_09080</name>
</gene>
<sequence length="220" mass="25261">MKESKLHVYLMPGMAANPSIFERISLPKDRYELHLLSWILPLKNESLRDYALRMCEKIVHPNAVLVGVSFGGVLVQEMSKHLDLKKLIIISSVKSKHELPKRMKIAKRTKAYKILPTSLIKNFDALAKYAFGETVVKRVELYKKYLSVRDKAYLDWAIHNMVNWDQDAPIEGIVHIHGEKDAVFPAGHLDGYIEVKGGTHVMVINKFKWFNENLPKIIEA</sequence>
<proteinExistence type="predicted"/>
<dbReference type="Gene3D" id="3.40.50.1820">
    <property type="entry name" value="alpha/beta hydrolase"/>
    <property type="match status" value="1"/>
</dbReference>
<dbReference type="EMBL" id="JBHTJH010000005">
    <property type="protein sequence ID" value="MFD0862363.1"/>
    <property type="molecule type" value="Genomic_DNA"/>
</dbReference>
<keyword evidence="1" id="KW-0378">Hydrolase</keyword>
<organism evidence="1 2">
    <name type="scientific">Sungkyunkwania multivorans</name>
    <dbReference type="NCBI Taxonomy" id="1173618"/>
    <lineage>
        <taxon>Bacteria</taxon>
        <taxon>Pseudomonadati</taxon>
        <taxon>Bacteroidota</taxon>
        <taxon>Flavobacteriia</taxon>
        <taxon>Flavobacteriales</taxon>
        <taxon>Flavobacteriaceae</taxon>
        <taxon>Sungkyunkwania</taxon>
    </lineage>
</organism>